<accession>C8Z9X7</accession>
<dbReference type="EMBL" id="FN393071">
    <property type="protein sequence ID" value="CAY80193.1"/>
    <property type="molecule type" value="Genomic_DNA"/>
</dbReference>
<evidence type="ECO:0000256" key="1">
    <source>
        <dbReference type="SAM" id="Phobius"/>
    </source>
</evidence>
<gene>
    <name evidence="2" type="ORF">EC1118_1H13_1607g</name>
</gene>
<reference evidence="2" key="1">
    <citation type="journal article" date="2009" name="Proc. Natl. Acad. Sci. U.S.A.">
        <title>Eukaryote-to-eukaryote gene transfer events revealed by the genome sequence of the wine yeast Saccharomyces cerevisiae EC1118.</title>
        <authorList>
            <person name="Novo M."/>
            <person name="Bigey F."/>
            <person name="Beyne E."/>
            <person name="Galeote V."/>
            <person name="Gavory F."/>
            <person name="Mallet S."/>
            <person name="Cambot B."/>
            <person name="Legras J.L."/>
            <person name="Wincker P."/>
            <person name="Casaregola S."/>
            <person name="Dequin S."/>
        </authorList>
    </citation>
    <scope>NUCLEOTIDE SEQUENCE [LARGE SCALE GENOMIC DNA]</scope>
    <source>
        <strain evidence="2">Lalvin EC1118</strain>
        <strain>Lalvin EC1118 / Prise de mousse</strain>
    </source>
</reference>
<dbReference type="AlphaFoldDB" id="C8Z9X7"/>
<sequence length="60" mass="6790">MTYCHTDVSYFEIQHSCIFSLLGLVVERCTCNAKVASSILAGGIIPVLFFFPLFLFLYHL</sequence>
<keyword evidence="1" id="KW-0812">Transmembrane</keyword>
<keyword evidence="1" id="KW-1133">Transmembrane helix</keyword>
<protein>
    <submittedName>
        <fullName evidence="2">EC1118_1H13_1607p</fullName>
    </submittedName>
</protein>
<organism evidence="2">
    <name type="scientific">Saccharomyces cerevisiae (strain Lalvin EC1118 / Prise de mousse)</name>
    <name type="common">Baker's yeast</name>
    <dbReference type="NCBI Taxonomy" id="643680"/>
    <lineage>
        <taxon>Eukaryota</taxon>
        <taxon>Fungi</taxon>
        <taxon>Dikarya</taxon>
        <taxon>Ascomycota</taxon>
        <taxon>Saccharomycotina</taxon>
        <taxon>Saccharomycetes</taxon>
        <taxon>Saccharomycetales</taxon>
        <taxon>Saccharomycetaceae</taxon>
        <taxon>Saccharomyces</taxon>
    </lineage>
</organism>
<name>C8Z9X7_YEAS8</name>
<proteinExistence type="predicted"/>
<dbReference type="HOGENOM" id="CLU_2943623_0_0_1"/>
<evidence type="ECO:0000313" key="2">
    <source>
        <dbReference type="EMBL" id="CAY80193.1"/>
    </source>
</evidence>
<keyword evidence="1" id="KW-0472">Membrane</keyword>
<feature type="transmembrane region" description="Helical" evidence="1">
    <location>
        <begin position="35"/>
        <end position="58"/>
    </location>
</feature>